<accession>A0ABY3SZF9</accession>
<dbReference type="Proteomes" id="UP001054801">
    <property type="component" value="Chromosome"/>
</dbReference>
<evidence type="ECO:0000313" key="3">
    <source>
        <dbReference type="EMBL" id="UJS24299.1"/>
    </source>
</evidence>
<proteinExistence type="inferred from homology"/>
<dbReference type="Pfam" id="PF02397">
    <property type="entry name" value="Bac_transf"/>
    <property type="match status" value="1"/>
</dbReference>
<gene>
    <name evidence="3" type="ORF">L2Y54_20575</name>
</gene>
<name>A0ABY3SZF9_9GAMM</name>
<comment type="similarity">
    <text evidence="1">Belongs to the bacterial sugar transferase family.</text>
</comment>
<organism evidence="3 4">
    <name type="scientific">Thiothrix winogradskyi</name>
    <dbReference type="NCBI Taxonomy" id="96472"/>
    <lineage>
        <taxon>Bacteria</taxon>
        <taxon>Pseudomonadati</taxon>
        <taxon>Pseudomonadota</taxon>
        <taxon>Gammaproteobacteria</taxon>
        <taxon>Thiotrichales</taxon>
        <taxon>Thiotrichaceae</taxon>
        <taxon>Thiothrix</taxon>
    </lineage>
</organism>
<feature type="domain" description="Bacterial sugar transferase" evidence="2">
    <location>
        <begin position="2"/>
        <end position="176"/>
    </location>
</feature>
<dbReference type="EMBL" id="CP091244">
    <property type="protein sequence ID" value="UJS24299.1"/>
    <property type="molecule type" value="Genomic_DNA"/>
</dbReference>
<evidence type="ECO:0000313" key="4">
    <source>
        <dbReference type="Proteomes" id="UP001054801"/>
    </source>
</evidence>
<keyword evidence="3" id="KW-0808">Transferase</keyword>
<sequence>MKHFTDFTAAFLALLVLSPLLLILMVLVRLKLGSPIFFTQVRPGLHGKPFKMIKFRTMTDARDADGNLLPDNIRLTAFGRFLRSTSLDELPELWNVLKGDMSLVGPRPLLMEYLPRYTPEQARRHQARPGITGWAQINGRNAISWEAKFKLDVWYVDNQSFWLDLKILALTIKKVFVREGISAEGEATMPKFTGSSGSATL</sequence>
<dbReference type="InterPro" id="IPR003362">
    <property type="entry name" value="Bact_transf"/>
</dbReference>
<reference evidence="3" key="1">
    <citation type="journal article" date="2022" name="Microorganisms">
        <title>Two New Species of Filamentous Sulfur Bacteria of the Genus Thiothrix, Thiothrix winogradskyi sp. nov. and 'Candidatus Thiothrix sulfatifontis' sp. nov.</title>
        <authorList>
            <person name="Ravin N.V."/>
            <person name="Rossetti S."/>
            <person name="Beletsky A.V."/>
            <person name="Kadnikov V.V."/>
            <person name="Rudenko T.S."/>
            <person name="Smolyakov D.D."/>
            <person name="Moskvitina M.I."/>
            <person name="Gureeva M.V."/>
            <person name="Mardanov A.V."/>
            <person name="Grabovich M.Y."/>
        </authorList>
    </citation>
    <scope>NUCLEOTIDE SEQUENCE</scope>
    <source>
        <strain evidence="3">CT3</strain>
    </source>
</reference>
<keyword evidence="4" id="KW-1185">Reference proteome</keyword>
<dbReference type="PANTHER" id="PTHR30576:SF8">
    <property type="entry name" value="UNDECAPRENYL-PHOSPHATE GALACTOSE PHOSPHOTRANSFERASE"/>
    <property type="match status" value="1"/>
</dbReference>
<dbReference type="RefSeq" id="WP_236498703.1">
    <property type="nucleotide sequence ID" value="NZ_CP091244.1"/>
</dbReference>
<evidence type="ECO:0000259" key="2">
    <source>
        <dbReference type="Pfam" id="PF02397"/>
    </source>
</evidence>
<dbReference type="GO" id="GO:0016740">
    <property type="term" value="F:transferase activity"/>
    <property type="evidence" value="ECO:0007669"/>
    <property type="project" value="UniProtKB-KW"/>
</dbReference>
<protein>
    <submittedName>
        <fullName evidence="3">Sugar transferase</fullName>
    </submittedName>
</protein>
<dbReference type="PANTHER" id="PTHR30576">
    <property type="entry name" value="COLANIC BIOSYNTHESIS UDP-GLUCOSE LIPID CARRIER TRANSFERASE"/>
    <property type="match status" value="1"/>
</dbReference>
<evidence type="ECO:0000256" key="1">
    <source>
        <dbReference type="ARBA" id="ARBA00006464"/>
    </source>
</evidence>